<sequence length="225" mass="25321">MAPRSKRNTTRSDNALDAGEAATQLDKSQHKYDMLDIIVAIHALVQNSISKPNEKASNKDCTPKENVSHEESTAIVGKGLEKTPSFVTRENVIAMLKKEMHKSSEDWKDVPETPYLTSALHMPYPKGCETLNLVLFYGRKVTTTQPNNIRQQQGEDPVTFIKRFRDLALDCYEEKDDEALVEICINNIVADHRVSLENISISQFSRFLAAVRNTSLSIKPSTLEN</sequence>
<protein>
    <recommendedName>
        <fullName evidence="4">Retrotransposon gag domain-containing protein</fullName>
    </recommendedName>
</protein>
<evidence type="ECO:0000313" key="2">
    <source>
        <dbReference type="EMBL" id="KAB2612603.1"/>
    </source>
</evidence>
<dbReference type="AlphaFoldDB" id="A0A5N5GBL9"/>
<dbReference type="Proteomes" id="UP000327157">
    <property type="component" value="Chromosome 9"/>
</dbReference>
<organism evidence="2 3">
    <name type="scientific">Pyrus ussuriensis x Pyrus communis</name>
    <dbReference type="NCBI Taxonomy" id="2448454"/>
    <lineage>
        <taxon>Eukaryota</taxon>
        <taxon>Viridiplantae</taxon>
        <taxon>Streptophyta</taxon>
        <taxon>Embryophyta</taxon>
        <taxon>Tracheophyta</taxon>
        <taxon>Spermatophyta</taxon>
        <taxon>Magnoliopsida</taxon>
        <taxon>eudicotyledons</taxon>
        <taxon>Gunneridae</taxon>
        <taxon>Pentapetalae</taxon>
        <taxon>rosids</taxon>
        <taxon>fabids</taxon>
        <taxon>Rosales</taxon>
        <taxon>Rosaceae</taxon>
        <taxon>Amygdaloideae</taxon>
        <taxon>Maleae</taxon>
        <taxon>Pyrus</taxon>
    </lineage>
</organism>
<comment type="caution">
    <text evidence="2">The sequence shown here is derived from an EMBL/GenBank/DDBJ whole genome shotgun (WGS) entry which is preliminary data.</text>
</comment>
<dbReference type="OrthoDB" id="1166206at2759"/>
<evidence type="ECO:0008006" key="4">
    <source>
        <dbReference type="Google" id="ProtNLM"/>
    </source>
</evidence>
<name>A0A5N5GBL9_9ROSA</name>
<reference evidence="2 3" key="3">
    <citation type="submission" date="2019-11" db="EMBL/GenBank/DDBJ databases">
        <title>A de novo genome assembly of a pear dwarfing rootstock.</title>
        <authorList>
            <person name="Wang F."/>
            <person name="Wang J."/>
            <person name="Li S."/>
            <person name="Zhang Y."/>
            <person name="Fang M."/>
            <person name="Ma L."/>
            <person name="Zhao Y."/>
            <person name="Jiang S."/>
        </authorList>
    </citation>
    <scope>NUCLEOTIDE SEQUENCE [LARGE SCALE GENOMIC DNA]</scope>
    <source>
        <strain evidence="2">S2</strain>
        <tissue evidence="2">Leaf</tissue>
    </source>
</reference>
<gene>
    <name evidence="2" type="ORF">D8674_034919</name>
</gene>
<keyword evidence="3" id="KW-1185">Reference proteome</keyword>
<reference evidence="3" key="2">
    <citation type="submission" date="2019-10" db="EMBL/GenBank/DDBJ databases">
        <title>A de novo genome assembly of a pear dwarfing rootstock.</title>
        <authorList>
            <person name="Wang F."/>
            <person name="Wang J."/>
            <person name="Li S."/>
            <person name="Zhang Y."/>
            <person name="Fang M."/>
            <person name="Ma L."/>
            <person name="Zhao Y."/>
            <person name="Jiang S."/>
        </authorList>
    </citation>
    <scope>NUCLEOTIDE SEQUENCE [LARGE SCALE GENOMIC DNA]</scope>
</reference>
<dbReference type="EMBL" id="SMOL01000458">
    <property type="protein sequence ID" value="KAB2612603.1"/>
    <property type="molecule type" value="Genomic_DNA"/>
</dbReference>
<reference evidence="2 3" key="1">
    <citation type="submission" date="2019-09" db="EMBL/GenBank/DDBJ databases">
        <authorList>
            <person name="Ou C."/>
        </authorList>
    </citation>
    <scope>NUCLEOTIDE SEQUENCE [LARGE SCALE GENOMIC DNA]</scope>
    <source>
        <strain evidence="2">S2</strain>
        <tissue evidence="2">Leaf</tissue>
    </source>
</reference>
<feature type="region of interest" description="Disordered" evidence="1">
    <location>
        <begin position="52"/>
        <end position="72"/>
    </location>
</feature>
<evidence type="ECO:0000256" key="1">
    <source>
        <dbReference type="SAM" id="MobiDB-lite"/>
    </source>
</evidence>
<proteinExistence type="predicted"/>
<evidence type="ECO:0000313" key="3">
    <source>
        <dbReference type="Proteomes" id="UP000327157"/>
    </source>
</evidence>
<accession>A0A5N5GBL9</accession>